<organism evidence="7 8">
    <name type="scientific">Cyclobacterium xiamenense</name>
    <dbReference type="NCBI Taxonomy" id="1297121"/>
    <lineage>
        <taxon>Bacteria</taxon>
        <taxon>Pseudomonadati</taxon>
        <taxon>Bacteroidota</taxon>
        <taxon>Cytophagia</taxon>
        <taxon>Cytophagales</taxon>
        <taxon>Cyclobacteriaceae</taxon>
        <taxon>Cyclobacterium</taxon>
    </lineage>
</organism>
<reference evidence="8" key="1">
    <citation type="submission" date="2016-10" db="EMBL/GenBank/DDBJ databases">
        <authorList>
            <person name="Varghese N."/>
            <person name="Submissions S."/>
        </authorList>
    </citation>
    <scope>NUCLEOTIDE SEQUENCE [LARGE SCALE GENOMIC DNA]</scope>
    <source>
        <strain evidence="8">IBRC-M 10761</strain>
    </source>
</reference>
<protein>
    <submittedName>
        <fullName evidence="7">Uncharacterized membrane protein YhhN</fullName>
    </submittedName>
</protein>
<evidence type="ECO:0000313" key="7">
    <source>
        <dbReference type="EMBL" id="SEJ12960.1"/>
    </source>
</evidence>
<dbReference type="STRING" id="1416801.SAMN05192553_102536"/>
<gene>
    <name evidence="7" type="ORF">SAMN05192553_102536</name>
</gene>
<feature type="transmembrane region" description="Helical" evidence="6">
    <location>
        <begin position="74"/>
        <end position="99"/>
    </location>
</feature>
<dbReference type="GO" id="GO:0016787">
    <property type="term" value="F:hydrolase activity"/>
    <property type="evidence" value="ECO:0007669"/>
    <property type="project" value="TreeGrafter"/>
</dbReference>
<keyword evidence="4 6" id="KW-1133">Transmembrane helix</keyword>
<dbReference type="OrthoDB" id="5651790at2"/>
<feature type="transmembrane region" description="Helical" evidence="6">
    <location>
        <begin position="32"/>
        <end position="53"/>
    </location>
</feature>
<dbReference type="InterPro" id="IPR012506">
    <property type="entry name" value="TMEM86B-like"/>
</dbReference>
<keyword evidence="5 6" id="KW-0472">Membrane</keyword>
<proteinExistence type="inferred from homology"/>
<dbReference type="AlphaFoldDB" id="A0A1H6WJI5"/>
<name>A0A1H6WJI5_9BACT</name>
<evidence type="ECO:0000313" key="8">
    <source>
        <dbReference type="Proteomes" id="UP000199403"/>
    </source>
</evidence>
<evidence type="ECO:0000256" key="4">
    <source>
        <dbReference type="ARBA" id="ARBA00022989"/>
    </source>
</evidence>
<evidence type="ECO:0000256" key="3">
    <source>
        <dbReference type="ARBA" id="ARBA00022692"/>
    </source>
</evidence>
<comment type="subcellular location">
    <subcellularLocation>
        <location evidence="1">Membrane</location>
        <topology evidence="1">Multi-pass membrane protein</topology>
    </subcellularLocation>
</comment>
<accession>A0A1H6WJI5</accession>
<comment type="similarity">
    <text evidence="2">Belongs to the TMEM86 family.</text>
</comment>
<evidence type="ECO:0000256" key="1">
    <source>
        <dbReference type="ARBA" id="ARBA00004141"/>
    </source>
</evidence>
<sequence length="229" mass="26292">MYKKGIVWLYFFLFAAMADMALIVNLENQFRIYSKPLLIASLLGYFLQSTWLIRGSLLRKSVAAALVFSLIGDVLLLFPTLFLYGLGAFFMTLICYILAFKLTQNHSFNPLRVNFINMFLYNLPVYILAAFVYFLIHRQLQELKIPVVIYLLVLVMMLTLARERYGRTPAASFWQVFLGALLFFTSNSLLALDRFFHPIPDAGVLTMGAYILAQLLIVMGIRSHLVHPR</sequence>
<feature type="transmembrane region" description="Helical" evidence="6">
    <location>
        <begin position="143"/>
        <end position="161"/>
    </location>
</feature>
<keyword evidence="3 6" id="KW-0812">Transmembrane</keyword>
<dbReference type="PANTHER" id="PTHR31885:SF6">
    <property type="entry name" value="GH04784P"/>
    <property type="match status" value="1"/>
</dbReference>
<dbReference type="Pfam" id="PF07947">
    <property type="entry name" value="YhhN"/>
    <property type="match status" value="1"/>
</dbReference>
<evidence type="ECO:0000256" key="5">
    <source>
        <dbReference type="ARBA" id="ARBA00023136"/>
    </source>
</evidence>
<evidence type="ECO:0000256" key="2">
    <source>
        <dbReference type="ARBA" id="ARBA00007375"/>
    </source>
</evidence>
<feature type="transmembrane region" description="Helical" evidence="6">
    <location>
        <begin position="119"/>
        <end position="136"/>
    </location>
</feature>
<dbReference type="EMBL" id="FNZH01000002">
    <property type="protein sequence ID" value="SEJ12960.1"/>
    <property type="molecule type" value="Genomic_DNA"/>
</dbReference>
<dbReference type="PANTHER" id="PTHR31885">
    <property type="entry name" value="GH04784P"/>
    <property type="match status" value="1"/>
</dbReference>
<feature type="transmembrane region" description="Helical" evidence="6">
    <location>
        <begin position="7"/>
        <end position="26"/>
    </location>
</feature>
<evidence type="ECO:0000256" key="6">
    <source>
        <dbReference type="SAM" id="Phobius"/>
    </source>
</evidence>
<feature type="transmembrane region" description="Helical" evidence="6">
    <location>
        <begin position="204"/>
        <end position="225"/>
    </location>
</feature>
<keyword evidence="8" id="KW-1185">Reference proteome</keyword>
<dbReference type="RefSeq" id="WP_092171568.1">
    <property type="nucleotide sequence ID" value="NZ_FNZH01000002.1"/>
</dbReference>
<dbReference type="GO" id="GO:0016020">
    <property type="term" value="C:membrane"/>
    <property type="evidence" value="ECO:0007669"/>
    <property type="project" value="UniProtKB-SubCell"/>
</dbReference>
<dbReference type="Proteomes" id="UP000199403">
    <property type="component" value="Unassembled WGS sequence"/>
</dbReference>
<feature type="transmembrane region" description="Helical" evidence="6">
    <location>
        <begin position="173"/>
        <end position="192"/>
    </location>
</feature>